<evidence type="ECO:0000256" key="4">
    <source>
        <dbReference type="ARBA" id="ARBA00022490"/>
    </source>
</evidence>
<sequence length="320" mass="35296">MADSMDIATELAHEGVPSSVVDVVVAIAEACREIAINLRTDTVKTAQTNNSFGDEVLSVDVMAEKHILSCLCSCRQVVAFVSEEQPTLTSTPHAGRGLYTVSYDPLDGSSIIATNFSVGSIFAVWPGATPIGLHVRDMVASVVTVYGPRTVMFVSLHHLPVMEFYCDGHRWLRLRHETARTFKPKATLFAPGNLRATMYLPWYKDLVASYMNSGATLRYTGGMVADVCQILVKGDGIYMTPESPHHKVKLRLLFEGAPMAFLMECAGGRSTTGTMNMMDVRVTEIEQRSPIALGCRWDVERYESMCSAYKKHSRENASRL</sequence>
<dbReference type="EC" id="3.1.3.11" evidence="3"/>
<dbReference type="GO" id="GO:0006000">
    <property type="term" value="P:fructose metabolic process"/>
    <property type="evidence" value="ECO:0007669"/>
    <property type="project" value="TreeGrafter"/>
</dbReference>
<keyword evidence="13" id="KW-1185">Reference proteome</keyword>
<dbReference type="PIRSF" id="PIRSF000904">
    <property type="entry name" value="FBPtase_SBPase"/>
    <property type="match status" value="1"/>
</dbReference>
<dbReference type="EMBL" id="AUPL01002909">
    <property type="protein sequence ID" value="ESL09369.1"/>
    <property type="molecule type" value="Genomic_DNA"/>
</dbReference>
<dbReference type="GO" id="GO:0005986">
    <property type="term" value="P:sucrose biosynthetic process"/>
    <property type="evidence" value="ECO:0007669"/>
    <property type="project" value="TreeGrafter"/>
</dbReference>
<dbReference type="HAMAP" id="MF_01855">
    <property type="entry name" value="FBPase_class1"/>
    <property type="match status" value="1"/>
</dbReference>
<dbReference type="GO" id="GO:0006094">
    <property type="term" value="P:gluconeogenesis"/>
    <property type="evidence" value="ECO:0007669"/>
    <property type="project" value="TreeGrafter"/>
</dbReference>
<keyword evidence="7" id="KW-0460">Magnesium</keyword>
<comment type="similarity">
    <text evidence="2">Belongs to the FBPase class 1 family.</text>
</comment>
<dbReference type="GO" id="GO:0046872">
    <property type="term" value="F:metal ion binding"/>
    <property type="evidence" value="ECO:0007669"/>
    <property type="project" value="UniProtKB-KW"/>
</dbReference>
<dbReference type="InterPro" id="IPR023079">
    <property type="entry name" value="SBPase"/>
</dbReference>
<dbReference type="GO" id="GO:0042132">
    <property type="term" value="F:fructose 1,6-bisphosphate 1-phosphatase activity"/>
    <property type="evidence" value="ECO:0007669"/>
    <property type="project" value="UniProtKB-EC"/>
</dbReference>
<evidence type="ECO:0000259" key="10">
    <source>
        <dbReference type="Pfam" id="PF00316"/>
    </source>
</evidence>
<comment type="caution">
    <text evidence="12">The sequence shown here is derived from an EMBL/GenBank/DDBJ whole genome shotgun (WGS) entry which is preliminary data.</text>
</comment>
<dbReference type="PRINTS" id="PR01958">
    <property type="entry name" value="S17BPHPHTASE"/>
</dbReference>
<dbReference type="OrthoDB" id="10256725at2759"/>
<dbReference type="Proteomes" id="UP000031737">
    <property type="component" value="Unassembled WGS sequence"/>
</dbReference>
<keyword evidence="6" id="KW-0378">Hydrolase</keyword>
<dbReference type="GO" id="GO:0006002">
    <property type="term" value="P:fructose 6-phosphate metabolic process"/>
    <property type="evidence" value="ECO:0007669"/>
    <property type="project" value="TreeGrafter"/>
</dbReference>
<evidence type="ECO:0000313" key="12">
    <source>
        <dbReference type="EMBL" id="ESL09369.1"/>
    </source>
</evidence>
<evidence type="ECO:0000256" key="1">
    <source>
        <dbReference type="ARBA" id="ARBA00001273"/>
    </source>
</evidence>
<evidence type="ECO:0000256" key="7">
    <source>
        <dbReference type="ARBA" id="ARBA00022842"/>
    </source>
</evidence>
<evidence type="ECO:0000313" key="13">
    <source>
        <dbReference type="Proteomes" id="UP000031737"/>
    </source>
</evidence>
<organism evidence="12 13">
    <name type="scientific">Trypanosoma rangeli SC58</name>
    <dbReference type="NCBI Taxonomy" id="429131"/>
    <lineage>
        <taxon>Eukaryota</taxon>
        <taxon>Discoba</taxon>
        <taxon>Euglenozoa</taxon>
        <taxon>Kinetoplastea</taxon>
        <taxon>Metakinetoplastina</taxon>
        <taxon>Trypanosomatida</taxon>
        <taxon>Trypanosomatidae</taxon>
        <taxon>Trypanosoma</taxon>
        <taxon>Herpetosoma</taxon>
    </lineage>
</organism>
<dbReference type="VEuPathDB" id="TriTrypDB:TRSC58_02909"/>
<dbReference type="GO" id="GO:0030388">
    <property type="term" value="P:fructose 1,6-bisphosphate metabolic process"/>
    <property type="evidence" value="ECO:0007669"/>
    <property type="project" value="TreeGrafter"/>
</dbReference>
<evidence type="ECO:0000256" key="3">
    <source>
        <dbReference type="ARBA" id="ARBA00013093"/>
    </source>
</evidence>
<accession>A0A061J3A2</accession>
<dbReference type="SUPFAM" id="SSF56655">
    <property type="entry name" value="Carbohydrate phosphatase"/>
    <property type="match status" value="1"/>
</dbReference>
<evidence type="ECO:0000256" key="9">
    <source>
        <dbReference type="ARBA" id="ARBA00024331"/>
    </source>
</evidence>
<evidence type="ECO:0000256" key="8">
    <source>
        <dbReference type="ARBA" id="ARBA00023277"/>
    </source>
</evidence>
<dbReference type="InterPro" id="IPR028343">
    <property type="entry name" value="FBPtase"/>
</dbReference>
<dbReference type="PIRSF" id="PIRSF500210">
    <property type="entry name" value="FBPtase"/>
    <property type="match status" value="1"/>
</dbReference>
<gene>
    <name evidence="12" type="ORF">TRSC58_02909</name>
</gene>
<proteinExistence type="inferred from homology"/>
<dbReference type="Gene3D" id="3.40.190.80">
    <property type="match status" value="1"/>
</dbReference>
<dbReference type="InterPro" id="IPR033391">
    <property type="entry name" value="FBPase_N"/>
</dbReference>
<dbReference type="InterPro" id="IPR044015">
    <property type="entry name" value="FBPase_C_dom"/>
</dbReference>
<protein>
    <recommendedName>
        <fullName evidence="3">fructose-bisphosphatase</fullName>
        <ecNumber evidence="3">3.1.3.11</ecNumber>
    </recommendedName>
</protein>
<evidence type="ECO:0000256" key="2">
    <source>
        <dbReference type="ARBA" id="ARBA00010941"/>
    </source>
</evidence>
<evidence type="ECO:0000256" key="6">
    <source>
        <dbReference type="ARBA" id="ARBA00022801"/>
    </source>
</evidence>
<dbReference type="CDD" id="cd00354">
    <property type="entry name" value="FBPase"/>
    <property type="match status" value="1"/>
</dbReference>
<comment type="pathway">
    <text evidence="9">Carbohydrate biosynthesis.</text>
</comment>
<dbReference type="GO" id="GO:0005737">
    <property type="term" value="C:cytoplasm"/>
    <property type="evidence" value="ECO:0007669"/>
    <property type="project" value="TreeGrafter"/>
</dbReference>
<dbReference type="Pfam" id="PF18913">
    <property type="entry name" value="FBPase_C"/>
    <property type="match status" value="1"/>
</dbReference>
<keyword evidence="5" id="KW-0479">Metal-binding</keyword>
<comment type="catalytic activity">
    <reaction evidence="1">
        <text>beta-D-fructose 1,6-bisphosphate + H2O = beta-D-fructose 6-phosphate + phosphate</text>
        <dbReference type="Rhea" id="RHEA:11064"/>
        <dbReference type="ChEBI" id="CHEBI:15377"/>
        <dbReference type="ChEBI" id="CHEBI:32966"/>
        <dbReference type="ChEBI" id="CHEBI:43474"/>
        <dbReference type="ChEBI" id="CHEBI:57634"/>
        <dbReference type="EC" id="3.1.3.11"/>
    </reaction>
</comment>
<dbReference type="Pfam" id="PF00316">
    <property type="entry name" value="FBPase"/>
    <property type="match status" value="1"/>
</dbReference>
<feature type="domain" description="Fructose-1-6-bisphosphatase class I N-terminal" evidence="10">
    <location>
        <begin position="23"/>
        <end position="167"/>
    </location>
</feature>
<dbReference type="PANTHER" id="PTHR11556">
    <property type="entry name" value="FRUCTOSE-1,6-BISPHOSPHATASE-RELATED"/>
    <property type="match status" value="1"/>
</dbReference>
<dbReference type="AlphaFoldDB" id="A0A061J3A2"/>
<reference evidence="12 13" key="1">
    <citation type="submission" date="2013-07" db="EMBL/GenBank/DDBJ databases">
        <authorList>
            <person name="Stoco P.H."/>
            <person name="Wagner G."/>
            <person name="Gerber A."/>
            <person name="Zaha A."/>
            <person name="Thompson C."/>
            <person name="Bartholomeu D.C."/>
            <person name="Luckemeyer D.D."/>
            <person name="Bahia D."/>
            <person name="Loreto E."/>
            <person name="Prestes E.B."/>
            <person name="Lima F.M."/>
            <person name="Rodrigues-Luiz G."/>
            <person name="Vallejo G.A."/>
            <person name="Filho J.F."/>
            <person name="Monteiro K.M."/>
            <person name="Tyler K.M."/>
            <person name="de Almeida L.G."/>
            <person name="Ortiz M.F."/>
            <person name="Siervo M.A."/>
            <person name="de Moraes M.H."/>
            <person name="Cunha O.L."/>
            <person name="Mendonca-Neto R."/>
            <person name="Silva R."/>
            <person name="Teixeira S.M."/>
            <person name="Murta S.M."/>
            <person name="Sincero T.C."/>
            <person name="Mendes T.A."/>
            <person name="Urmenyi T.P."/>
            <person name="Silva V.G."/>
            <person name="da Rocha W.D."/>
            <person name="Andersson B."/>
            <person name="Romanha A.J."/>
            <person name="Steindel M."/>
            <person name="de Vasconcelos A.T."/>
            <person name="Grisard E.C."/>
        </authorList>
    </citation>
    <scope>NUCLEOTIDE SEQUENCE [LARGE SCALE GENOMIC DNA]</scope>
    <source>
        <strain evidence="12 13">SC58</strain>
    </source>
</reference>
<keyword evidence="4" id="KW-0963">Cytoplasm</keyword>
<feature type="domain" description="Fructose-1-6-bisphosphatase class 1 C-terminal" evidence="11">
    <location>
        <begin position="184"/>
        <end position="305"/>
    </location>
</feature>
<dbReference type="PANTHER" id="PTHR11556:SF35">
    <property type="entry name" value="SEDOHEPTULOSE-1,7-BISPHOSPHATASE, CHLOROPLASTIC"/>
    <property type="match status" value="1"/>
</dbReference>
<evidence type="ECO:0000256" key="5">
    <source>
        <dbReference type="ARBA" id="ARBA00022723"/>
    </source>
</evidence>
<keyword evidence="8" id="KW-0119">Carbohydrate metabolism</keyword>
<name>A0A061J3A2_TRYRA</name>
<evidence type="ECO:0000259" key="11">
    <source>
        <dbReference type="Pfam" id="PF18913"/>
    </source>
</evidence>
<dbReference type="Gene3D" id="3.30.540.10">
    <property type="entry name" value="Fructose-1,6-Bisphosphatase, subunit A, domain 1"/>
    <property type="match status" value="1"/>
</dbReference>
<dbReference type="InterPro" id="IPR000146">
    <property type="entry name" value="FBPase_class-1"/>
</dbReference>